<keyword evidence="10 13" id="KW-1133">Transmembrane helix</keyword>
<evidence type="ECO:0000256" key="5">
    <source>
        <dbReference type="ARBA" id="ARBA00022679"/>
    </source>
</evidence>
<feature type="transmembrane region" description="Helical" evidence="13">
    <location>
        <begin position="37"/>
        <end position="59"/>
    </location>
</feature>
<dbReference type="InterPro" id="IPR050351">
    <property type="entry name" value="BphY/WalK/GraS-like"/>
</dbReference>
<dbReference type="SUPFAM" id="SSF55874">
    <property type="entry name" value="ATPase domain of HSP90 chaperone/DNA topoisomerase II/histidine kinase"/>
    <property type="match status" value="1"/>
</dbReference>
<evidence type="ECO:0000256" key="3">
    <source>
        <dbReference type="ARBA" id="ARBA00012438"/>
    </source>
</evidence>
<name>A0A5C4TD93_9BACL</name>
<dbReference type="InterPro" id="IPR036890">
    <property type="entry name" value="HATPase_C_sf"/>
</dbReference>
<evidence type="ECO:0000256" key="10">
    <source>
        <dbReference type="ARBA" id="ARBA00022989"/>
    </source>
</evidence>
<keyword evidence="9" id="KW-0067">ATP-binding</keyword>
<feature type="domain" description="Histidine kinase" evidence="14">
    <location>
        <begin position="124"/>
        <end position="333"/>
    </location>
</feature>
<dbReference type="PANTHER" id="PTHR45453:SF2">
    <property type="entry name" value="HISTIDINE KINASE"/>
    <property type="match status" value="1"/>
</dbReference>
<evidence type="ECO:0000256" key="1">
    <source>
        <dbReference type="ARBA" id="ARBA00000085"/>
    </source>
</evidence>
<dbReference type="EC" id="2.7.13.3" evidence="3"/>
<keyword evidence="7" id="KW-0547">Nucleotide-binding</keyword>
<dbReference type="GO" id="GO:0005886">
    <property type="term" value="C:plasma membrane"/>
    <property type="evidence" value="ECO:0007669"/>
    <property type="project" value="UniProtKB-SubCell"/>
</dbReference>
<dbReference type="EMBL" id="VDCQ01000007">
    <property type="protein sequence ID" value="TNJ67043.1"/>
    <property type="molecule type" value="Genomic_DNA"/>
</dbReference>
<keyword evidence="4" id="KW-1003">Cell membrane</keyword>
<dbReference type="Proteomes" id="UP000307943">
    <property type="component" value="Unassembled WGS sequence"/>
</dbReference>
<evidence type="ECO:0000256" key="13">
    <source>
        <dbReference type="SAM" id="Phobius"/>
    </source>
</evidence>
<keyword evidence="11" id="KW-0902">Two-component regulatory system</keyword>
<dbReference type="OrthoDB" id="9780487at2"/>
<evidence type="ECO:0000256" key="8">
    <source>
        <dbReference type="ARBA" id="ARBA00022777"/>
    </source>
</evidence>
<comment type="subcellular location">
    <subcellularLocation>
        <location evidence="2">Cell membrane</location>
        <topology evidence="2">Multi-pass membrane protein</topology>
    </subcellularLocation>
</comment>
<evidence type="ECO:0000259" key="14">
    <source>
        <dbReference type="PROSITE" id="PS50109"/>
    </source>
</evidence>
<dbReference type="Gene3D" id="3.30.565.10">
    <property type="entry name" value="Histidine kinase-like ATPase, C-terminal domain"/>
    <property type="match status" value="1"/>
</dbReference>
<dbReference type="SMART" id="SM00387">
    <property type="entry name" value="HATPase_c"/>
    <property type="match status" value="1"/>
</dbReference>
<gene>
    <name evidence="15" type="ORF">FE784_07550</name>
</gene>
<dbReference type="PANTHER" id="PTHR45453">
    <property type="entry name" value="PHOSPHATE REGULON SENSOR PROTEIN PHOR"/>
    <property type="match status" value="1"/>
</dbReference>
<reference evidence="15 16" key="1">
    <citation type="submission" date="2019-05" db="EMBL/GenBank/DDBJ databases">
        <title>We sequenced the genome of Paenibacillus hemerocallicola KCTC 33185 for further insight into its adaptation and study the phylogeny of Paenibacillus.</title>
        <authorList>
            <person name="Narsing Rao M.P."/>
        </authorList>
    </citation>
    <scope>NUCLEOTIDE SEQUENCE [LARGE SCALE GENOMIC DNA]</scope>
    <source>
        <strain evidence="15 16">KCTC 33185</strain>
    </source>
</reference>
<comment type="caution">
    <text evidence="15">The sequence shown here is derived from an EMBL/GenBank/DDBJ whole genome shotgun (WGS) entry which is preliminary data.</text>
</comment>
<dbReference type="InterPro" id="IPR004358">
    <property type="entry name" value="Sig_transdc_His_kin-like_C"/>
</dbReference>
<dbReference type="PRINTS" id="PR00344">
    <property type="entry name" value="BCTRLSENSOR"/>
</dbReference>
<dbReference type="InterPro" id="IPR005467">
    <property type="entry name" value="His_kinase_dom"/>
</dbReference>
<evidence type="ECO:0000256" key="4">
    <source>
        <dbReference type="ARBA" id="ARBA00022475"/>
    </source>
</evidence>
<organism evidence="15 16">
    <name type="scientific">Paenibacillus hemerocallicola</name>
    <dbReference type="NCBI Taxonomy" id="1172614"/>
    <lineage>
        <taxon>Bacteria</taxon>
        <taxon>Bacillati</taxon>
        <taxon>Bacillota</taxon>
        <taxon>Bacilli</taxon>
        <taxon>Bacillales</taxon>
        <taxon>Paenibacillaceae</taxon>
        <taxon>Paenibacillus</taxon>
    </lineage>
</organism>
<evidence type="ECO:0000313" key="15">
    <source>
        <dbReference type="EMBL" id="TNJ67043.1"/>
    </source>
</evidence>
<keyword evidence="5" id="KW-0808">Transferase</keyword>
<dbReference type="GO" id="GO:0004721">
    <property type="term" value="F:phosphoprotein phosphatase activity"/>
    <property type="evidence" value="ECO:0007669"/>
    <property type="project" value="TreeGrafter"/>
</dbReference>
<dbReference type="InterPro" id="IPR003594">
    <property type="entry name" value="HATPase_dom"/>
</dbReference>
<dbReference type="RefSeq" id="WP_139601528.1">
    <property type="nucleotide sequence ID" value="NZ_VDCQ01000007.1"/>
</dbReference>
<accession>A0A5C4TD93</accession>
<dbReference type="PROSITE" id="PS50109">
    <property type="entry name" value="HIS_KIN"/>
    <property type="match status" value="1"/>
</dbReference>
<evidence type="ECO:0000313" key="16">
    <source>
        <dbReference type="Proteomes" id="UP000307943"/>
    </source>
</evidence>
<protein>
    <recommendedName>
        <fullName evidence="3">histidine kinase</fullName>
        <ecNumber evidence="3">2.7.13.3</ecNumber>
    </recommendedName>
</protein>
<dbReference type="AlphaFoldDB" id="A0A5C4TD93"/>
<dbReference type="GO" id="GO:0016036">
    <property type="term" value="P:cellular response to phosphate starvation"/>
    <property type="evidence" value="ECO:0007669"/>
    <property type="project" value="TreeGrafter"/>
</dbReference>
<evidence type="ECO:0000256" key="12">
    <source>
        <dbReference type="ARBA" id="ARBA00023136"/>
    </source>
</evidence>
<evidence type="ECO:0000256" key="11">
    <source>
        <dbReference type="ARBA" id="ARBA00023012"/>
    </source>
</evidence>
<dbReference type="GO" id="GO:0005524">
    <property type="term" value="F:ATP binding"/>
    <property type="evidence" value="ECO:0007669"/>
    <property type="project" value="UniProtKB-KW"/>
</dbReference>
<keyword evidence="6 13" id="KW-0812">Transmembrane</keyword>
<sequence>MSFVEYVKDKRYFLLLLVVVMLFVSAVMFLGNGGAGNLLYVNAGCFLLAAAYVTVGYYYRRTFYEELRERLENDAEALDVPLPEPQNGGQRLIVAFLRSRDKRFSDRLGKLREEKRDHQDYIMSWIHEVKLPIAASRLLLENGTEMPVDDLIDKLEDELAQIENDVEQALYYSRIDSFSKDYFITEVPLHTLVKESVKKSAKPFITKRIRLTMPVDAFYVHSDSKWLAYIVDQLVANSLKYTGEGGTVAFAMEEDDREKRLLVRDSGIGIVPEDLPRVFDKGFTGANGRAYAKSTGMGLYLAKQLALKLGHDLSVRSVEGSFTELTVHFPKLRNYYRL</sequence>
<dbReference type="GO" id="GO:0000155">
    <property type="term" value="F:phosphorelay sensor kinase activity"/>
    <property type="evidence" value="ECO:0007669"/>
    <property type="project" value="TreeGrafter"/>
</dbReference>
<evidence type="ECO:0000256" key="9">
    <source>
        <dbReference type="ARBA" id="ARBA00022840"/>
    </source>
</evidence>
<keyword evidence="12 13" id="KW-0472">Membrane</keyword>
<evidence type="ECO:0000256" key="2">
    <source>
        <dbReference type="ARBA" id="ARBA00004651"/>
    </source>
</evidence>
<comment type="catalytic activity">
    <reaction evidence="1">
        <text>ATP + protein L-histidine = ADP + protein N-phospho-L-histidine.</text>
        <dbReference type="EC" id="2.7.13.3"/>
    </reaction>
</comment>
<keyword evidence="8 15" id="KW-0418">Kinase</keyword>
<dbReference type="Pfam" id="PF02518">
    <property type="entry name" value="HATPase_c"/>
    <property type="match status" value="1"/>
</dbReference>
<evidence type="ECO:0000256" key="7">
    <source>
        <dbReference type="ARBA" id="ARBA00022741"/>
    </source>
</evidence>
<keyword evidence="16" id="KW-1185">Reference proteome</keyword>
<evidence type="ECO:0000256" key="6">
    <source>
        <dbReference type="ARBA" id="ARBA00022692"/>
    </source>
</evidence>
<feature type="transmembrane region" description="Helical" evidence="13">
    <location>
        <begin position="12"/>
        <end position="31"/>
    </location>
</feature>
<proteinExistence type="predicted"/>